<proteinExistence type="predicted"/>
<evidence type="ECO:0000313" key="1">
    <source>
        <dbReference type="EMBL" id="RVX37882.1"/>
    </source>
</evidence>
<accession>A0A438LWM5</accession>
<protein>
    <submittedName>
        <fullName evidence="1">Uncharacterized protein</fullName>
    </submittedName>
</protein>
<evidence type="ECO:0000313" key="2">
    <source>
        <dbReference type="Proteomes" id="UP000284824"/>
    </source>
</evidence>
<reference evidence="1 2" key="1">
    <citation type="submission" date="2019-01" db="EMBL/GenBank/DDBJ databases">
        <title>Sequencing the genomes of 1000 actinobacteria strains.</title>
        <authorList>
            <person name="Klenk H.-P."/>
        </authorList>
    </citation>
    <scope>NUCLEOTIDE SEQUENCE [LARGE SCALE GENOMIC DNA]</scope>
    <source>
        <strain evidence="1 2">DSM 43925</strain>
    </source>
</reference>
<dbReference type="AlphaFoldDB" id="A0A438LWM5"/>
<keyword evidence="2" id="KW-1185">Reference proteome</keyword>
<name>A0A438LWM5_9ACTN</name>
<organism evidence="1 2">
    <name type="scientific">Nonomuraea polychroma</name>
    <dbReference type="NCBI Taxonomy" id="46176"/>
    <lineage>
        <taxon>Bacteria</taxon>
        <taxon>Bacillati</taxon>
        <taxon>Actinomycetota</taxon>
        <taxon>Actinomycetes</taxon>
        <taxon>Streptosporangiales</taxon>
        <taxon>Streptosporangiaceae</taxon>
        <taxon>Nonomuraea</taxon>
    </lineage>
</organism>
<comment type="caution">
    <text evidence="1">The sequence shown here is derived from an EMBL/GenBank/DDBJ whole genome shotgun (WGS) entry which is preliminary data.</text>
</comment>
<dbReference type="Proteomes" id="UP000284824">
    <property type="component" value="Unassembled WGS sequence"/>
</dbReference>
<gene>
    <name evidence="1" type="ORF">EDD27_0164</name>
</gene>
<dbReference type="EMBL" id="SAUN01000001">
    <property type="protein sequence ID" value="RVX37882.1"/>
    <property type="molecule type" value="Genomic_DNA"/>
</dbReference>
<sequence length="167" mass="18410">MLWPVRMIKIAVAVLAVAALFFTLAYGYAAVDLTMCKIRVAQQHPVLERNVTPLLTRLFPADSVTAIDREDNCQFEPDPDLTPSPSASVVVTVAGVQHVRDALAVMHREGWRFDETFEELDLFGQIPELTKKFSHGTIDAVVEVMSDGAPVSGGSGVPTWEFEFSYL</sequence>